<dbReference type="AlphaFoldDB" id="A0A1G1UXL6"/>
<dbReference type="Proteomes" id="UP000177967">
    <property type="component" value="Unassembled WGS sequence"/>
</dbReference>
<comment type="caution">
    <text evidence="2">The sequence shown here is derived from an EMBL/GenBank/DDBJ whole genome shotgun (WGS) entry which is preliminary data.</text>
</comment>
<evidence type="ECO:0000256" key="1">
    <source>
        <dbReference type="SAM" id="Phobius"/>
    </source>
</evidence>
<protein>
    <submittedName>
        <fullName evidence="2">Uncharacterized protein</fullName>
    </submittedName>
</protein>
<accession>A0A1G1UXL6</accession>
<dbReference type="EMBL" id="MHBW01000035">
    <property type="protein sequence ID" value="OGY07840.1"/>
    <property type="molecule type" value="Genomic_DNA"/>
</dbReference>
<keyword evidence="1" id="KW-1133">Transmembrane helix</keyword>
<proteinExistence type="predicted"/>
<organism evidence="2 3">
    <name type="scientific">Candidatus Blackburnbacteria bacterium RIFCSPHIGHO2_01_FULL_43_15b</name>
    <dbReference type="NCBI Taxonomy" id="1797513"/>
    <lineage>
        <taxon>Bacteria</taxon>
        <taxon>Candidatus Blackburniibacteriota</taxon>
    </lineage>
</organism>
<reference evidence="2 3" key="1">
    <citation type="journal article" date="2016" name="Nat. Commun.">
        <title>Thousands of microbial genomes shed light on interconnected biogeochemical processes in an aquifer system.</title>
        <authorList>
            <person name="Anantharaman K."/>
            <person name="Brown C.T."/>
            <person name="Hug L.A."/>
            <person name="Sharon I."/>
            <person name="Castelle C.J."/>
            <person name="Probst A.J."/>
            <person name="Thomas B.C."/>
            <person name="Singh A."/>
            <person name="Wilkins M.J."/>
            <person name="Karaoz U."/>
            <person name="Brodie E.L."/>
            <person name="Williams K.H."/>
            <person name="Hubbard S.S."/>
            <person name="Banfield J.F."/>
        </authorList>
    </citation>
    <scope>NUCLEOTIDE SEQUENCE [LARGE SCALE GENOMIC DNA]</scope>
</reference>
<name>A0A1G1UXL6_9BACT</name>
<evidence type="ECO:0000313" key="3">
    <source>
        <dbReference type="Proteomes" id="UP000177967"/>
    </source>
</evidence>
<gene>
    <name evidence="2" type="ORF">A2782_01715</name>
</gene>
<evidence type="ECO:0000313" key="2">
    <source>
        <dbReference type="EMBL" id="OGY07840.1"/>
    </source>
</evidence>
<sequence>MIGQTFNQNRPLSQSLDTQGLKTKTRSFWVPLSIFFVITALSITVLGPQTQSIFDTREHIVQLQQDNRVLVDKKNKLTSIDKSLLTRQARIAVSAIPVESSGLAALATVRNKAFSSNITINQLRVSEGESSEKDAAKEVRLQFEISGSLSDLLKFIDSLSKAAPLLRIASVKMVGDGVTISTDLEMKTFWAELPVSLPPLNTPLNQVNKKDQDLLGQMNNLKAESLGFVAPASASARENPFAPY</sequence>
<keyword evidence="1" id="KW-0472">Membrane</keyword>
<dbReference type="STRING" id="1797513.A2782_01715"/>
<dbReference type="InterPro" id="IPR014717">
    <property type="entry name" value="Transl_elong_EF1B/ribsomal_bS6"/>
</dbReference>
<keyword evidence="1" id="KW-0812">Transmembrane</keyword>
<feature type="transmembrane region" description="Helical" evidence="1">
    <location>
        <begin position="28"/>
        <end position="47"/>
    </location>
</feature>
<dbReference type="Gene3D" id="3.30.70.60">
    <property type="match status" value="1"/>
</dbReference>